<reference evidence="5" key="1">
    <citation type="journal article" date="2023" name="Mol. Phylogenet. Evol.">
        <title>Genome-scale phylogeny and comparative genomics of the fungal order Sordariales.</title>
        <authorList>
            <person name="Hensen N."/>
            <person name="Bonometti L."/>
            <person name="Westerberg I."/>
            <person name="Brannstrom I.O."/>
            <person name="Guillou S."/>
            <person name="Cros-Aarteil S."/>
            <person name="Calhoun S."/>
            <person name="Haridas S."/>
            <person name="Kuo A."/>
            <person name="Mondo S."/>
            <person name="Pangilinan J."/>
            <person name="Riley R."/>
            <person name="LaButti K."/>
            <person name="Andreopoulos B."/>
            <person name="Lipzen A."/>
            <person name="Chen C."/>
            <person name="Yan M."/>
            <person name="Daum C."/>
            <person name="Ng V."/>
            <person name="Clum A."/>
            <person name="Steindorff A."/>
            <person name="Ohm R.A."/>
            <person name="Martin F."/>
            <person name="Silar P."/>
            <person name="Natvig D.O."/>
            <person name="Lalanne C."/>
            <person name="Gautier V."/>
            <person name="Ament-Velasquez S.L."/>
            <person name="Kruys A."/>
            <person name="Hutchinson M.I."/>
            <person name="Powell A.J."/>
            <person name="Barry K."/>
            <person name="Miller A.N."/>
            <person name="Grigoriev I.V."/>
            <person name="Debuchy R."/>
            <person name="Gladieux P."/>
            <person name="Hiltunen Thoren M."/>
            <person name="Johannesson H."/>
        </authorList>
    </citation>
    <scope>NUCLEOTIDE SEQUENCE</scope>
    <source>
        <strain evidence="5">PSN309</strain>
    </source>
</reference>
<proteinExistence type="inferred from homology"/>
<dbReference type="PANTHER" id="PTHR43142:SF3">
    <property type="entry name" value="PUTATIVE (AFU_ORTHOLOGUE AFUA_3G09070)-RELATED"/>
    <property type="match status" value="1"/>
</dbReference>
<dbReference type="Gene3D" id="3.40.50.1820">
    <property type="entry name" value="alpha/beta hydrolase"/>
    <property type="match status" value="1"/>
</dbReference>
<evidence type="ECO:0000256" key="3">
    <source>
        <dbReference type="SAM" id="SignalP"/>
    </source>
</evidence>
<evidence type="ECO:0000256" key="2">
    <source>
        <dbReference type="ARBA" id="ARBA00022801"/>
    </source>
</evidence>
<comment type="similarity">
    <text evidence="1">Belongs to the type-B carboxylesterase/lipase family.</text>
</comment>
<name>A0AAN6WII8_9PEZI</name>
<dbReference type="InterPro" id="IPR029058">
    <property type="entry name" value="AB_hydrolase_fold"/>
</dbReference>
<evidence type="ECO:0000259" key="4">
    <source>
        <dbReference type="Pfam" id="PF00135"/>
    </source>
</evidence>
<keyword evidence="6" id="KW-1185">Reference proteome</keyword>
<evidence type="ECO:0000313" key="6">
    <source>
        <dbReference type="Proteomes" id="UP001302126"/>
    </source>
</evidence>
<evidence type="ECO:0000256" key="1">
    <source>
        <dbReference type="ARBA" id="ARBA00005964"/>
    </source>
</evidence>
<sequence length="781" mass="84615">MAWLPSLRLLLTVTITGAGRVRSLYVGGGLTILSQNNLDGADNNNSSAILVNQPSVFYAANLACQLLGEEPWNPDTADFKTTLKWSLPYQVYQGVVPQSQIYWIAKRDPDNEEECRGIDATGDVQTIDCWSEYPTLCTQSARVSSGKINDNDRRWQVQQFVGNQLVTGYRDLHVWKFRGLRYAETPKRFAYSKIQSYEDSGEIDATTAGADCSQPVGEVKNGSSEDCLFANVWTPYIPRLGETDTNAQLKPVMVYLYGGGMTSGSGKNPNTDGTNLASRGDVVVVSVNYRVGSVGFLNLNDGVQKGNYGVSDMITGLEWVKKYIRNFGGDPDRVTLFGESAGALGTHVVLGSPKAKGLFQRAILQSSPDGYPSEGKLMPAPFYDTLTNNYETTTKKVLQAAGCANASAPVACLEKLSGFDLVNLNTNANGVVQDGVYVTSPRLLLSSALSSQASNVSVMLGITRDEAGVLIDDRPASSDTLTNYLNSVASKHFSLPPNVSSMLNLPSTFTAQTGPDQIFNTTLSLLTSMVFTCPSLAKAYSAAKNRAFKEVFYFNFNRTYQTSGYTRPWCVPPKTAAYPNGDPNQEYYKCHAGEQMVVFGSSARAGLPDRDGNDAKFQGLVVDYWASFARSGRPDPDAAYLKIRGLELTRKEIERVGKWEAVNAKAPKLRLLQWGGGKGLVGFAEAGQKEVCEAVGVPLNALEVTPHQKVLVPTAISRLRRDSHIGTWDVGQSYMMRHGTHVQSHIGVKSSSAKTWKPKGFGVIIAGGGVGGLALANSLEL</sequence>
<dbReference type="Proteomes" id="UP001302126">
    <property type="component" value="Unassembled WGS sequence"/>
</dbReference>
<dbReference type="GO" id="GO:0016787">
    <property type="term" value="F:hydrolase activity"/>
    <property type="evidence" value="ECO:0007669"/>
    <property type="project" value="UniProtKB-KW"/>
</dbReference>
<dbReference type="PANTHER" id="PTHR43142">
    <property type="entry name" value="CARBOXYLIC ESTER HYDROLASE"/>
    <property type="match status" value="1"/>
</dbReference>
<feature type="domain" description="Carboxylesterase type B" evidence="4">
    <location>
        <begin position="161"/>
        <end position="665"/>
    </location>
</feature>
<reference evidence="5" key="2">
    <citation type="submission" date="2023-05" db="EMBL/GenBank/DDBJ databases">
        <authorList>
            <consortium name="Lawrence Berkeley National Laboratory"/>
            <person name="Steindorff A."/>
            <person name="Hensen N."/>
            <person name="Bonometti L."/>
            <person name="Westerberg I."/>
            <person name="Brannstrom I.O."/>
            <person name="Guillou S."/>
            <person name="Cros-Aarteil S."/>
            <person name="Calhoun S."/>
            <person name="Haridas S."/>
            <person name="Kuo A."/>
            <person name="Mondo S."/>
            <person name="Pangilinan J."/>
            <person name="Riley R."/>
            <person name="Labutti K."/>
            <person name="Andreopoulos B."/>
            <person name="Lipzen A."/>
            <person name="Chen C."/>
            <person name="Yanf M."/>
            <person name="Daum C."/>
            <person name="Ng V."/>
            <person name="Clum A."/>
            <person name="Ohm R."/>
            <person name="Martin F."/>
            <person name="Silar P."/>
            <person name="Natvig D."/>
            <person name="Lalanne C."/>
            <person name="Gautier V."/>
            <person name="Ament-Velasquez S.L."/>
            <person name="Kruys A."/>
            <person name="Hutchinson M.I."/>
            <person name="Powell A.J."/>
            <person name="Barry K."/>
            <person name="Miller A.N."/>
            <person name="Grigoriev I.V."/>
            <person name="Debuchy R."/>
            <person name="Gladieux P."/>
            <person name="Thoren M.H."/>
            <person name="Johannesson H."/>
        </authorList>
    </citation>
    <scope>NUCLEOTIDE SEQUENCE</scope>
    <source>
        <strain evidence="5">PSN309</strain>
    </source>
</reference>
<feature type="chain" id="PRO_5042821366" evidence="3">
    <location>
        <begin position="19"/>
        <end position="781"/>
    </location>
</feature>
<dbReference type="InterPro" id="IPR002018">
    <property type="entry name" value="CarbesteraseB"/>
</dbReference>
<gene>
    <name evidence="5" type="ORF">QBC35DRAFT_478988</name>
</gene>
<comment type="caution">
    <text evidence="5">The sequence shown here is derived from an EMBL/GenBank/DDBJ whole genome shotgun (WGS) entry which is preliminary data.</text>
</comment>
<dbReference type="SUPFAM" id="SSF53474">
    <property type="entry name" value="alpha/beta-Hydrolases"/>
    <property type="match status" value="1"/>
</dbReference>
<dbReference type="EMBL" id="MU864645">
    <property type="protein sequence ID" value="KAK4182535.1"/>
    <property type="molecule type" value="Genomic_DNA"/>
</dbReference>
<dbReference type="InterPro" id="IPR019826">
    <property type="entry name" value="Carboxylesterase_B_AS"/>
</dbReference>
<dbReference type="AlphaFoldDB" id="A0AAN6WII8"/>
<protein>
    <submittedName>
        <fullName evidence="5">Esterase/lipase</fullName>
    </submittedName>
</protein>
<organism evidence="5 6">
    <name type="scientific">Podospora australis</name>
    <dbReference type="NCBI Taxonomy" id="1536484"/>
    <lineage>
        <taxon>Eukaryota</taxon>
        <taxon>Fungi</taxon>
        <taxon>Dikarya</taxon>
        <taxon>Ascomycota</taxon>
        <taxon>Pezizomycotina</taxon>
        <taxon>Sordariomycetes</taxon>
        <taxon>Sordariomycetidae</taxon>
        <taxon>Sordariales</taxon>
        <taxon>Podosporaceae</taxon>
        <taxon>Podospora</taxon>
    </lineage>
</organism>
<dbReference type="PROSITE" id="PS00122">
    <property type="entry name" value="CARBOXYLESTERASE_B_1"/>
    <property type="match status" value="1"/>
</dbReference>
<keyword evidence="2" id="KW-0378">Hydrolase</keyword>
<dbReference type="Pfam" id="PF00135">
    <property type="entry name" value="COesterase"/>
    <property type="match status" value="1"/>
</dbReference>
<accession>A0AAN6WII8</accession>
<evidence type="ECO:0000313" key="5">
    <source>
        <dbReference type="EMBL" id="KAK4182535.1"/>
    </source>
</evidence>
<keyword evidence="3" id="KW-0732">Signal</keyword>
<feature type="signal peptide" evidence="3">
    <location>
        <begin position="1"/>
        <end position="18"/>
    </location>
</feature>